<gene>
    <name evidence="2" type="ORF">CYMTET_48381</name>
</gene>
<accession>A0AAE0BSD2</accession>
<proteinExistence type="predicted"/>
<sequence length="177" mass="17992">MASPPRNAELKFIWEEVAHAGGDTGGALVVGSGVLDKKRNEIRIPATSTAAAPTPSEKIKINASDMLESPSSSSVGDSVGEGGNVGEGGGEGGGEYTRSIVPFVSSAVDVFPKAVPKSAMMVEEEEALVGKAAAEKKEDALVGKAAEVKGGGGGKEEARAGRAVKEEVTLLSVLQWT</sequence>
<feature type="compositionally biased region" description="Low complexity" evidence="1">
    <location>
        <begin position="68"/>
        <end position="78"/>
    </location>
</feature>
<dbReference type="EMBL" id="LGRX02033286">
    <property type="protein sequence ID" value="KAK3241888.1"/>
    <property type="molecule type" value="Genomic_DNA"/>
</dbReference>
<organism evidence="2 3">
    <name type="scientific">Cymbomonas tetramitiformis</name>
    <dbReference type="NCBI Taxonomy" id="36881"/>
    <lineage>
        <taxon>Eukaryota</taxon>
        <taxon>Viridiplantae</taxon>
        <taxon>Chlorophyta</taxon>
        <taxon>Pyramimonadophyceae</taxon>
        <taxon>Pyramimonadales</taxon>
        <taxon>Pyramimonadaceae</taxon>
        <taxon>Cymbomonas</taxon>
    </lineage>
</organism>
<reference evidence="2 3" key="1">
    <citation type="journal article" date="2015" name="Genome Biol. Evol.">
        <title>Comparative Genomics of a Bacterivorous Green Alga Reveals Evolutionary Causalities and Consequences of Phago-Mixotrophic Mode of Nutrition.</title>
        <authorList>
            <person name="Burns J.A."/>
            <person name="Paasch A."/>
            <person name="Narechania A."/>
            <person name="Kim E."/>
        </authorList>
    </citation>
    <scope>NUCLEOTIDE SEQUENCE [LARGE SCALE GENOMIC DNA]</scope>
    <source>
        <strain evidence="2 3">PLY_AMNH</strain>
    </source>
</reference>
<dbReference type="AlphaFoldDB" id="A0AAE0BSD2"/>
<dbReference type="Proteomes" id="UP001190700">
    <property type="component" value="Unassembled WGS sequence"/>
</dbReference>
<feature type="compositionally biased region" description="Gly residues" evidence="1">
    <location>
        <begin position="79"/>
        <end position="95"/>
    </location>
</feature>
<comment type="caution">
    <text evidence="2">The sequence shown here is derived from an EMBL/GenBank/DDBJ whole genome shotgun (WGS) entry which is preliminary data.</text>
</comment>
<evidence type="ECO:0000313" key="3">
    <source>
        <dbReference type="Proteomes" id="UP001190700"/>
    </source>
</evidence>
<feature type="region of interest" description="Disordered" evidence="1">
    <location>
        <begin position="46"/>
        <end position="96"/>
    </location>
</feature>
<name>A0AAE0BSD2_9CHLO</name>
<feature type="compositionally biased region" description="Low complexity" evidence="1">
    <location>
        <begin position="46"/>
        <end position="56"/>
    </location>
</feature>
<keyword evidence="3" id="KW-1185">Reference proteome</keyword>
<protein>
    <submittedName>
        <fullName evidence="2">Uncharacterized protein</fullName>
    </submittedName>
</protein>
<evidence type="ECO:0000256" key="1">
    <source>
        <dbReference type="SAM" id="MobiDB-lite"/>
    </source>
</evidence>
<evidence type="ECO:0000313" key="2">
    <source>
        <dbReference type="EMBL" id="KAK3241888.1"/>
    </source>
</evidence>